<proteinExistence type="predicted"/>
<evidence type="ECO:0000313" key="2">
    <source>
        <dbReference type="Proteomes" id="UP000254737"/>
    </source>
</evidence>
<dbReference type="EMBL" id="UFXS01000001">
    <property type="protein sequence ID" value="STD55823.1"/>
    <property type="molecule type" value="Genomic_DNA"/>
</dbReference>
<dbReference type="STRING" id="343874.GCA_000805695_01900"/>
<protein>
    <submittedName>
        <fullName evidence="1">Uncharacterized protein</fullName>
    </submittedName>
</protein>
<dbReference type="AlphaFoldDB" id="A0A376G9B0"/>
<organism evidence="1 2">
    <name type="scientific">Empedobacter falsenii</name>
    <dbReference type="NCBI Taxonomy" id="343874"/>
    <lineage>
        <taxon>Bacteria</taxon>
        <taxon>Pseudomonadati</taxon>
        <taxon>Bacteroidota</taxon>
        <taxon>Flavobacteriia</taxon>
        <taxon>Flavobacteriales</taxon>
        <taxon>Weeksellaceae</taxon>
        <taxon>Empedobacter</taxon>
    </lineage>
</organism>
<evidence type="ECO:0000313" key="1">
    <source>
        <dbReference type="EMBL" id="STD55823.1"/>
    </source>
</evidence>
<reference evidence="1 2" key="1">
    <citation type="submission" date="2018-06" db="EMBL/GenBank/DDBJ databases">
        <authorList>
            <consortium name="Pathogen Informatics"/>
            <person name="Doyle S."/>
        </authorList>
    </citation>
    <scope>NUCLEOTIDE SEQUENCE [LARGE SCALE GENOMIC DNA]</scope>
    <source>
        <strain evidence="1 2">NCTC13456</strain>
    </source>
</reference>
<sequence>MNTYSLKNLSDLSRLDEQMIVLWDKKFKLFNEDKIDKNSLFNHDHLKKVIIISFLIESNKKYTVENLSVKSLSEIQLLSEFEIQNYIQKNKSYEPIIVLLICSCFSYDTRFFDAILTLCFNKIGIEKCCIDIVFPFLSKMSIIMEKYTIQESVISFSKNLIRKHLFYLIKSIPYSDQNSRKWLLFLPEKENEDLELIYTHLLLKINNEKGIYLGENQSLNSILECIENTQITHIFIYISKNYDSTSLEIYLESITKNLPNVTIFVATYTILKEKITEKVPYINVNTPTAFNSYLQKIMAM</sequence>
<gene>
    <name evidence="1" type="ORF">NCTC13456_01803</name>
</gene>
<dbReference type="Proteomes" id="UP000254737">
    <property type="component" value="Unassembled WGS sequence"/>
</dbReference>
<accession>A0A376G9B0</accession>
<name>A0A376G9B0_9FLAO</name>